<dbReference type="RefSeq" id="WP_027030340.1">
    <property type="nucleotide sequence ID" value="NZ_CP033367.1"/>
</dbReference>
<proteinExistence type="predicted"/>
<sequence length="159" mass="17521">MSFFVFALIFAFILWQRLGKNRRPATRVQSDTGRPASPLASFTDDDKVEDIAADVAGLVSNFLGQNSGDLIKQVVSRAIDESRTGAGRRLAVAIEPIEQAIQAKRSQPREKQRAKYLLDGDGGYRQRTDRTARLQQQFGGKGLCSPSHSGTAKARQTNR</sequence>
<evidence type="ECO:0000313" key="2">
    <source>
        <dbReference type="EMBL" id="QKD02554.1"/>
    </source>
</evidence>
<name>A0A6M7WRA4_RHILI</name>
<accession>A0A6M7WRA4</accession>
<dbReference type="AlphaFoldDB" id="A0A6M7WRA4"/>
<reference evidence="2 3" key="1">
    <citation type="submission" date="2018-10" db="EMBL/GenBank/DDBJ databases">
        <authorList>
            <person name="Perry B.J."/>
            <person name="Sullivan J.T."/>
            <person name="Murphy R.J.T."/>
            <person name="Ramsay J.P."/>
            <person name="Ronson C.W."/>
        </authorList>
    </citation>
    <scope>NUCLEOTIDE SEQUENCE [LARGE SCALE GENOMIC DNA]</scope>
    <source>
        <strain evidence="2 3">R88b</strain>
    </source>
</reference>
<protein>
    <submittedName>
        <fullName evidence="2">Uncharacterized protein</fullName>
    </submittedName>
</protein>
<dbReference type="EMBL" id="CP033367">
    <property type="protein sequence ID" value="QKD02554.1"/>
    <property type="molecule type" value="Genomic_DNA"/>
</dbReference>
<gene>
    <name evidence="2" type="ORF">EB235_14460</name>
</gene>
<evidence type="ECO:0000256" key="1">
    <source>
        <dbReference type="SAM" id="MobiDB-lite"/>
    </source>
</evidence>
<evidence type="ECO:0000313" key="3">
    <source>
        <dbReference type="Proteomes" id="UP000503017"/>
    </source>
</evidence>
<feature type="region of interest" description="Disordered" evidence="1">
    <location>
        <begin position="136"/>
        <end position="159"/>
    </location>
</feature>
<dbReference type="Proteomes" id="UP000503017">
    <property type="component" value="Chromosome"/>
</dbReference>
<feature type="compositionally biased region" description="Polar residues" evidence="1">
    <location>
        <begin position="146"/>
        <end position="159"/>
    </location>
</feature>
<organism evidence="2 3">
    <name type="scientific">Mesorhizobium loti R88b</name>
    <dbReference type="NCBI Taxonomy" id="935548"/>
    <lineage>
        <taxon>Bacteria</taxon>
        <taxon>Pseudomonadati</taxon>
        <taxon>Pseudomonadota</taxon>
        <taxon>Alphaproteobacteria</taxon>
        <taxon>Hyphomicrobiales</taxon>
        <taxon>Phyllobacteriaceae</taxon>
        <taxon>Mesorhizobium</taxon>
    </lineage>
</organism>